<protein>
    <submittedName>
        <fullName evidence="2">Uncharacterized protein</fullName>
    </submittedName>
</protein>
<reference evidence="2" key="1">
    <citation type="submission" date="2022-11" db="UniProtKB">
        <authorList>
            <consortium name="WormBaseParasite"/>
        </authorList>
    </citation>
    <scope>IDENTIFICATION</scope>
</reference>
<dbReference type="AlphaFoldDB" id="A0A914Z2M9"/>
<accession>A0A914Z2M9</accession>
<evidence type="ECO:0000313" key="1">
    <source>
        <dbReference type="Proteomes" id="UP000887577"/>
    </source>
</evidence>
<evidence type="ECO:0000313" key="2">
    <source>
        <dbReference type="WBParaSite" id="PSU_v2.g6963.t1"/>
    </source>
</evidence>
<organism evidence="1 2">
    <name type="scientific">Panagrolaimus superbus</name>
    <dbReference type="NCBI Taxonomy" id="310955"/>
    <lineage>
        <taxon>Eukaryota</taxon>
        <taxon>Metazoa</taxon>
        <taxon>Ecdysozoa</taxon>
        <taxon>Nematoda</taxon>
        <taxon>Chromadorea</taxon>
        <taxon>Rhabditida</taxon>
        <taxon>Tylenchina</taxon>
        <taxon>Panagrolaimomorpha</taxon>
        <taxon>Panagrolaimoidea</taxon>
        <taxon>Panagrolaimidae</taxon>
        <taxon>Panagrolaimus</taxon>
    </lineage>
</organism>
<dbReference type="Proteomes" id="UP000887577">
    <property type="component" value="Unplaced"/>
</dbReference>
<sequence>MMKEQGIEESLVKDFELVVGVLEWEMDEKNVLESDLPPLGPESTRFVDISTWSILFFDLLHDNMHRIVDLNYSLKMLTKTRRKQLKKYEEKAAKILEEFENNVASFNLDGESAKAYKKGVSEIRKNCKVCL</sequence>
<dbReference type="WBParaSite" id="PSU_v2.g6963.t1">
    <property type="protein sequence ID" value="PSU_v2.g6963.t1"/>
    <property type="gene ID" value="PSU_v2.g6963"/>
</dbReference>
<name>A0A914Z2M9_9BILA</name>
<proteinExistence type="predicted"/>
<keyword evidence="1" id="KW-1185">Reference proteome</keyword>